<dbReference type="EMBL" id="JAPNOA010000020">
    <property type="protein sequence ID" value="MCY0964937.1"/>
    <property type="molecule type" value="Genomic_DNA"/>
</dbReference>
<protein>
    <submittedName>
        <fullName evidence="1">Uncharacterized protein</fullName>
    </submittedName>
</protein>
<name>A0A9X3ECC8_9GAMM</name>
<gene>
    <name evidence="1" type="ORF">OUO13_07040</name>
</gene>
<evidence type="ECO:0000313" key="1">
    <source>
        <dbReference type="EMBL" id="MCY0964937.1"/>
    </source>
</evidence>
<organism evidence="1 2">
    <name type="scientific">Parathalassolituus penaei</name>
    <dbReference type="NCBI Taxonomy" id="2997323"/>
    <lineage>
        <taxon>Bacteria</taxon>
        <taxon>Pseudomonadati</taxon>
        <taxon>Pseudomonadota</taxon>
        <taxon>Gammaproteobacteria</taxon>
        <taxon>Oceanospirillales</taxon>
        <taxon>Oceanospirillaceae</taxon>
        <taxon>Parathalassolituus</taxon>
    </lineage>
</organism>
<dbReference type="AlphaFoldDB" id="A0A9X3ECC8"/>
<accession>A0A9X3ECC8</accession>
<sequence length="204" mass="22716">MAKAVHAALYLRGTEHNALADDWCDIERRITMNLNSLVRIISLPSEMAVHQVGQFVLAYCDYQLSSLERCQDNDSHTLRVLINRTISNHPLFVAAEASNQPYMTSLQQAYFTLRVLEEAGDRYRQIYRQPLSAHDLSTANLIVYCLLGEHQASALDSLAAAIVSSWEPLGKPQQAHPDSALVHICQNWPCLASSLGLPSLLMAD</sequence>
<proteinExistence type="predicted"/>
<dbReference type="RefSeq" id="WP_283173156.1">
    <property type="nucleotide sequence ID" value="NZ_JAPNOA010000020.1"/>
</dbReference>
<evidence type="ECO:0000313" key="2">
    <source>
        <dbReference type="Proteomes" id="UP001150830"/>
    </source>
</evidence>
<comment type="caution">
    <text evidence="1">The sequence shown here is derived from an EMBL/GenBank/DDBJ whole genome shotgun (WGS) entry which is preliminary data.</text>
</comment>
<reference evidence="1" key="1">
    <citation type="submission" date="2022-11" db="EMBL/GenBank/DDBJ databases">
        <title>Parathalassolutuus dongxingensis gen. nov., sp. nov., a novel member of family Oceanospirillaceae isolated from a coastal shrimp pond in Guangxi, China.</title>
        <authorList>
            <person name="Chen H."/>
        </authorList>
    </citation>
    <scope>NUCLEOTIDE SEQUENCE</scope>
    <source>
        <strain evidence="1">G-43</strain>
    </source>
</reference>
<dbReference type="Proteomes" id="UP001150830">
    <property type="component" value="Unassembled WGS sequence"/>
</dbReference>
<keyword evidence="2" id="KW-1185">Reference proteome</keyword>